<accession>A0A0N4W3S1</accession>
<evidence type="ECO:0000313" key="2">
    <source>
        <dbReference type="EMBL" id="VDO23307.1"/>
    </source>
</evidence>
<feature type="region of interest" description="Disordered" evidence="1">
    <location>
        <begin position="1"/>
        <end position="49"/>
    </location>
</feature>
<evidence type="ECO:0000256" key="1">
    <source>
        <dbReference type="SAM" id="MobiDB-lite"/>
    </source>
</evidence>
<dbReference type="Proteomes" id="UP000268014">
    <property type="component" value="Unassembled WGS sequence"/>
</dbReference>
<feature type="region of interest" description="Disordered" evidence="1">
    <location>
        <begin position="83"/>
        <end position="112"/>
    </location>
</feature>
<dbReference type="WBParaSite" id="HPLM_0000448201-mRNA-1">
    <property type="protein sequence ID" value="HPLM_0000448201-mRNA-1"/>
    <property type="gene ID" value="HPLM_0000448201"/>
</dbReference>
<reference evidence="2 3" key="2">
    <citation type="submission" date="2018-11" db="EMBL/GenBank/DDBJ databases">
        <authorList>
            <consortium name="Pathogen Informatics"/>
        </authorList>
    </citation>
    <scope>NUCLEOTIDE SEQUENCE [LARGE SCALE GENOMIC DNA]</scope>
    <source>
        <strain evidence="2 3">MHpl1</strain>
    </source>
</reference>
<dbReference type="AlphaFoldDB" id="A0A0N4W3S1"/>
<proteinExistence type="predicted"/>
<name>A0A0N4W3S1_HAEPC</name>
<reference evidence="4" key="1">
    <citation type="submission" date="2017-02" db="UniProtKB">
        <authorList>
            <consortium name="WormBaseParasite"/>
        </authorList>
    </citation>
    <scope>IDENTIFICATION</scope>
</reference>
<protein>
    <submittedName>
        <fullName evidence="4">Ovule protein</fullName>
    </submittedName>
</protein>
<evidence type="ECO:0000313" key="3">
    <source>
        <dbReference type="Proteomes" id="UP000268014"/>
    </source>
</evidence>
<dbReference type="EMBL" id="UZAF01016214">
    <property type="protein sequence ID" value="VDO23307.1"/>
    <property type="molecule type" value="Genomic_DNA"/>
</dbReference>
<evidence type="ECO:0000313" key="4">
    <source>
        <dbReference type="WBParaSite" id="HPLM_0000448201-mRNA-1"/>
    </source>
</evidence>
<keyword evidence="3" id="KW-1185">Reference proteome</keyword>
<sequence length="249" mass="28424">MVKVDAVKLKSPNPRQKKKPRKKKVAHENPPKPSHVIGSHSLEKGQQESFDPVCKQNKVNFRAGQTADIVSSFQNIGKVEVIPPKKRDHSNRCAHGIDSTEGSNGRPSSLRDHEAGQFQEILEKIADVLDVREARKFVNGEVVAGRIDQSEFNLIMQKWRKLKLKKVRAMQSDKVMELEGTLSDIKWVRSLKSQKWANDFICLYRLLQFLIFESAGGKGLTVRENYDKYECKYVVFSLTVVLNLCYWPG</sequence>
<dbReference type="OrthoDB" id="3863715at2759"/>
<gene>
    <name evidence="2" type="ORF">HPLM_LOCUS4474</name>
</gene>
<feature type="compositionally biased region" description="Basic residues" evidence="1">
    <location>
        <begin position="15"/>
        <end position="25"/>
    </location>
</feature>
<organism evidence="4">
    <name type="scientific">Haemonchus placei</name>
    <name type="common">Barber's pole worm</name>
    <dbReference type="NCBI Taxonomy" id="6290"/>
    <lineage>
        <taxon>Eukaryota</taxon>
        <taxon>Metazoa</taxon>
        <taxon>Ecdysozoa</taxon>
        <taxon>Nematoda</taxon>
        <taxon>Chromadorea</taxon>
        <taxon>Rhabditida</taxon>
        <taxon>Rhabditina</taxon>
        <taxon>Rhabditomorpha</taxon>
        <taxon>Strongyloidea</taxon>
        <taxon>Trichostrongylidae</taxon>
        <taxon>Haemonchus</taxon>
    </lineage>
</organism>